<dbReference type="Proteomes" id="UP000001557">
    <property type="component" value="Chromosome"/>
</dbReference>
<dbReference type="STRING" id="325240.Sbal_3348"/>
<dbReference type="AlphaFoldDB" id="A3D7W2"/>
<dbReference type="InterPro" id="IPR027417">
    <property type="entry name" value="P-loop_NTPase"/>
</dbReference>
<reference evidence="2 3" key="1">
    <citation type="submission" date="2007-02" db="EMBL/GenBank/DDBJ databases">
        <title>Complete sequence of chromosome of Shewanella baltica OS155.</title>
        <authorList>
            <consortium name="US DOE Joint Genome Institute"/>
            <person name="Copeland A."/>
            <person name="Lucas S."/>
            <person name="Lapidus A."/>
            <person name="Barry K."/>
            <person name="Detter J.C."/>
            <person name="Glavina del Rio T."/>
            <person name="Hammon N."/>
            <person name="Israni S."/>
            <person name="Dalin E."/>
            <person name="Tice H."/>
            <person name="Pitluck S."/>
            <person name="Sims D.R."/>
            <person name="Brettin T."/>
            <person name="Bruce D."/>
            <person name="Han C."/>
            <person name="Tapia R."/>
            <person name="Brainard J."/>
            <person name="Schmutz J."/>
            <person name="Larimer F."/>
            <person name="Land M."/>
            <person name="Hauser L."/>
            <person name="Kyrpides N."/>
            <person name="Mikhailova N."/>
            <person name="Brettar I."/>
            <person name="Klappenbach J."/>
            <person name="Konstantinidis K."/>
            <person name="Rodrigues J."/>
            <person name="Tiedje J."/>
            <person name="Richardson P."/>
        </authorList>
    </citation>
    <scope>NUCLEOTIDE SEQUENCE [LARGE SCALE GENOMIC DNA]</scope>
    <source>
        <strain evidence="3">OS155 / ATCC BAA-1091</strain>
    </source>
</reference>
<dbReference type="EMBL" id="CP000563">
    <property type="protein sequence ID" value="ABN62825.1"/>
    <property type="molecule type" value="Genomic_DNA"/>
</dbReference>
<dbReference type="Pfam" id="PF05729">
    <property type="entry name" value="NACHT"/>
    <property type="match status" value="1"/>
</dbReference>
<dbReference type="Gene3D" id="3.40.50.300">
    <property type="entry name" value="P-loop containing nucleotide triphosphate hydrolases"/>
    <property type="match status" value="1"/>
</dbReference>
<evidence type="ECO:0000313" key="2">
    <source>
        <dbReference type="EMBL" id="ABN62825.1"/>
    </source>
</evidence>
<sequence length="260" mass="29813">MNIVILGEAGSGKTTNLQMHAKRLYKNHIDSLTIYATLNELAKLSGEDKNLEAGIVNYLNNLGLNEITQSNLEEHLRQSKSTLILDSIDEAIVEYSWVIISLNEFATRYPKCQIITSSRYTVEQVSSLPFANISLLSFDDIQRQEFFEKWFDDREKSDAIIEHLNNHSELRNIVTNPLSATILATLHESNIPLPKTESSLYRKRFELISGKFDNFKGVHRSSIEPDTLLSCARYIASKMHMESKREIMPCDALDLIKFRW</sequence>
<dbReference type="PANTHER" id="PTHR46312">
    <property type="entry name" value="NACHT DOMAIN-CONTAINING PROTEIN"/>
    <property type="match status" value="1"/>
</dbReference>
<accession>A3D7W2</accession>
<organism evidence="2 3">
    <name type="scientific">Shewanella baltica (strain OS155 / ATCC BAA-1091)</name>
    <dbReference type="NCBI Taxonomy" id="325240"/>
    <lineage>
        <taxon>Bacteria</taxon>
        <taxon>Pseudomonadati</taxon>
        <taxon>Pseudomonadota</taxon>
        <taxon>Gammaproteobacteria</taxon>
        <taxon>Alteromonadales</taxon>
        <taxon>Shewanellaceae</taxon>
        <taxon>Shewanella</taxon>
    </lineage>
</organism>
<dbReference type="InterPro" id="IPR007111">
    <property type="entry name" value="NACHT_NTPase"/>
</dbReference>
<protein>
    <submittedName>
        <fullName evidence="2">NTPase (NACHT family)-like protein</fullName>
    </submittedName>
</protein>
<name>A3D7W2_SHEB5</name>
<proteinExistence type="predicted"/>
<feature type="domain" description="NACHT" evidence="1">
    <location>
        <begin position="3"/>
        <end position="153"/>
    </location>
</feature>
<dbReference type="HOGENOM" id="CLU_1069171_0_0_6"/>
<gene>
    <name evidence="2" type="ordered locus">Sbal_3348</name>
</gene>
<dbReference type="SUPFAM" id="SSF52540">
    <property type="entry name" value="P-loop containing nucleoside triphosphate hydrolases"/>
    <property type="match status" value="1"/>
</dbReference>
<evidence type="ECO:0000259" key="1">
    <source>
        <dbReference type="Pfam" id="PF05729"/>
    </source>
</evidence>
<evidence type="ECO:0000313" key="3">
    <source>
        <dbReference type="Proteomes" id="UP000001557"/>
    </source>
</evidence>
<dbReference type="KEGG" id="sbl:Sbal_3348"/>
<keyword evidence="3" id="KW-1185">Reference proteome</keyword>
<dbReference type="PANTHER" id="PTHR46312:SF2">
    <property type="entry name" value="NUCLEOTIDE-BINDING OLIGOMERIZATION DOMAIN-CONTAINING PROTEIN 2-LIKE"/>
    <property type="match status" value="1"/>
</dbReference>